<dbReference type="InterPro" id="IPR000537">
    <property type="entry name" value="UbiA_prenyltransferase"/>
</dbReference>
<keyword evidence="7" id="KW-1185">Reference proteome</keyword>
<evidence type="ECO:0000313" key="6">
    <source>
        <dbReference type="EMBL" id="MBE9077528.1"/>
    </source>
</evidence>
<organism evidence="6 7">
    <name type="scientific">Vasconcelosia minhoensis LEGE 07310</name>
    <dbReference type="NCBI Taxonomy" id="915328"/>
    <lineage>
        <taxon>Bacteria</taxon>
        <taxon>Bacillati</taxon>
        <taxon>Cyanobacteriota</taxon>
        <taxon>Cyanophyceae</taxon>
        <taxon>Nodosilineales</taxon>
        <taxon>Cymatolegaceae</taxon>
        <taxon>Vasconcelosia</taxon>
        <taxon>Vasconcelosia minhoensis</taxon>
    </lineage>
</organism>
<proteinExistence type="predicted"/>
<reference evidence="6" key="1">
    <citation type="submission" date="2020-10" db="EMBL/GenBank/DDBJ databases">
        <authorList>
            <person name="Castelo-Branco R."/>
            <person name="Eusebio N."/>
            <person name="Adriana R."/>
            <person name="Vieira A."/>
            <person name="Brugerolle De Fraissinette N."/>
            <person name="Rezende De Castro R."/>
            <person name="Schneider M.P."/>
            <person name="Vasconcelos V."/>
            <person name="Leao P.N."/>
        </authorList>
    </citation>
    <scope>NUCLEOTIDE SEQUENCE</scope>
    <source>
        <strain evidence="6">LEGE 07310</strain>
    </source>
</reference>
<protein>
    <submittedName>
        <fullName evidence="6">UbiA-like protein EboC</fullName>
    </submittedName>
</protein>
<feature type="transmembrane region" description="Helical" evidence="5">
    <location>
        <begin position="261"/>
        <end position="284"/>
    </location>
</feature>
<dbReference type="AlphaFoldDB" id="A0A8J7DCC8"/>
<feature type="transmembrane region" description="Helical" evidence="5">
    <location>
        <begin position="230"/>
        <end position="249"/>
    </location>
</feature>
<feature type="transmembrane region" description="Helical" evidence="5">
    <location>
        <begin position="122"/>
        <end position="138"/>
    </location>
</feature>
<dbReference type="RefSeq" id="WP_193906385.1">
    <property type="nucleotide sequence ID" value="NZ_JADEXG010000018.1"/>
</dbReference>
<dbReference type="Pfam" id="PF01040">
    <property type="entry name" value="UbiA"/>
    <property type="match status" value="1"/>
</dbReference>
<comment type="caution">
    <text evidence="6">The sequence shown here is derived from an EMBL/GenBank/DDBJ whole genome shotgun (WGS) entry which is preliminary data.</text>
</comment>
<feature type="transmembrane region" description="Helical" evidence="5">
    <location>
        <begin position="204"/>
        <end position="224"/>
    </location>
</feature>
<keyword evidence="4 5" id="KW-0472">Membrane</keyword>
<dbReference type="GO" id="GO:0016020">
    <property type="term" value="C:membrane"/>
    <property type="evidence" value="ECO:0007669"/>
    <property type="project" value="UniProtKB-SubCell"/>
</dbReference>
<evidence type="ECO:0000256" key="3">
    <source>
        <dbReference type="ARBA" id="ARBA00022989"/>
    </source>
</evidence>
<dbReference type="NCBIfam" id="NF035940">
    <property type="entry name" value="prenyl_rel_EboC"/>
    <property type="match status" value="1"/>
</dbReference>
<comment type="subcellular location">
    <subcellularLocation>
        <location evidence="1">Membrane</location>
        <topology evidence="1">Multi-pass membrane protein</topology>
    </subcellularLocation>
</comment>
<evidence type="ECO:0000313" key="7">
    <source>
        <dbReference type="Proteomes" id="UP000636505"/>
    </source>
</evidence>
<keyword evidence="2 5" id="KW-0812">Transmembrane</keyword>
<dbReference type="GO" id="GO:0016765">
    <property type="term" value="F:transferase activity, transferring alkyl or aryl (other than methyl) groups"/>
    <property type="evidence" value="ECO:0007669"/>
    <property type="project" value="InterPro"/>
</dbReference>
<gene>
    <name evidence="6" type="primary">eboC</name>
    <name evidence="6" type="ORF">IQ241_09485</name>
</gene>
<dbReference type="CDD" id="cd13964">
    <property type="entry name" value="PT_UbiA_1"/>
    <property type="match status" value="1"/>
</dbReference>
<evidence type="ECO:0000256" key="5">
    <source>
        <dbReference type="SAM" id="Phobius"/>
    </source>
</evidence>
<dbReference type="Gene3D" id="1.10.357.140">
    <property type="entry name" value="UbiA prenyltransferase"/>
    <property type="match status" value="1"/>
</dbReference>
<accession>A0A8J7DCC8</accession>
<evidence type="ECO:0000256" key="2">
    <source>
        <dbReference type="ARBA" id="ARBA00022692"/>
    </source>
</evidence>
<sequence length="307" mass="31998">MSTATAASKTWIRTSASIRAYLQLMRPANIVTAWADILAGYSATGLVMSEQTWPPLLWLLLATTGLYAGGVVFNDVFDAELDAVERPERPIPSGQSSLKGAIGLGIALLGLGIGAAAQVSELSLGLAIVIAIAALLYDRFSKHHSLIGPINMGLCRGCNLLLGVSAVAEQTQMLWFLALIPLAYIGAITAISQGEVAGGQQRTGVIALLLLSMVTGALFGLSFLPSVQGWNLLPFTLLLIGLVFPPFLQAADTPNADMIRAAVKAGILALIVLDASLAAGFAGWPYGLVVLSLLPGSKGISRLFAMT</sequence>
<name>A0A8J7DCC8_9CYAN</name>
<dbReference type="EMBL" id="JADEXG010000018">
    <property type="protein sequence ID" value="MBE9077528.1"/>
    <property type="molecule type" value="Genomic_DNA"/>
</dbReference>
<feature type="transmembrane region" description="Helical" evidence="5">
    <location>
        <begin position="56"/>
        <end position="77"/>
    </location>
</feature>
<dbReference type="InterPro" id="IPR050475">
    <property type="entry name" value="Prenyltransferase_related"/>
</dbReference>
<dbReference type="PANTHER" id="PTHR42723">
    <property type="entry name" value="CHLOROPHYLL SYNTHASE"/>
    <property type="match status" value="1"/>
</dbReference>
<dbReference type="Proteomes" id="UP000636505">
    <property type="component" value="Unassembled WGS sequence"/>
</dbReference>
<dbReference type="InterPro" id="IPR044878">
    <property type="entry name" value="UbiA_sf"/>
</dbReference>
<evidence type="ECO:0000256" key="4">
    <source>
        <dbReference type="ARBA" id="ARBA00023136"/>
    </source>
</evidence>
<feature type="transmembrane region" description="Helical" evidence="5">
    <location>
        <begin position="174"/>
        <end position="192"/>
    </location>
</feature>
<dbReference type="PANTHER" id="PTHR42723:SF1">
    <property type="entry name" value="CHLOROPHYLL SYNTHASE, CHLOROPLASTIC"/>
    <property type="match status" value="1"/>
</dbReference>
<evidence type="ECO:0000256" key="1">
    <source>
        <dbReference type="ARBA" id="ARBA00004141"/>
    </source>
</evidence>
<keyword evidence="3 5" id="KW-1133">Transmembrane helix</keyword>